<evidence type="ECO:0000259" key="4">
    <source>
        <dbReference type="Pfam" id="PF01494"/>
    </source>
</evidence>
<dbReference type="Gene3D" id="3.50.50.60">
    <property type="entry name" value="FAD/NAD(P)-binding domain"/>
    <property type="match status" value="2"/>
</dbReference>
<dbReference type="GO" id="GO:0016709">
    <property type="term" value="F:oxidoreductase activity, acting on paired donors, with incorporation or reduction of molecular oxygen, NAD(P)H as one donor, and incorporation of one atom of oxygen"/>
    <property type="evidence" value="ECO:0007669"/>
    <property type="project" value="UniProtKB-ARBA"/>
</dbReference>
<dbReference type="InterPro" id="IPR002938">
    <property type="entry name" value="FAD-bd"/>
</dbReference>
<organism evidence="5 6">
    <name type="scientific">Kutzneria kofuensis</name>
    <dbReference type="NCBI Taxonomy" id="103725"/>
    <lineage>
        <taxon>Bacteria</taxon>
        <taxon>Bacillati</taxon>
        <taxon>Actinomycetota</taxon>
        <taxon>Actinomycetes</taxon>
        <taxon>Pseudonocardiales</taxon>
        <taxon>Pseudonocardiaceae</taxon>
        <taxon>Kutzneria</taxon>
    </lineage>
</organism>
<protein>
    <submittedName>
        <fullName evidence="5">2-polyprenyl-6-methoxyphenol hydroxylase-like FAD-dependent oxidoreductase</fullName>
    </submittedName>
</protein>
<dbReference type="Proteomes" id="UP000585638">
    <property type="component" value="Unassembled WGS sequence"/>
</dbReference>
<feature type="domain" description="FAD-binding" evidence="4">
    <location>
        <begin position="3"/>
        <end position="358"/>
    </location>
</feature>
<name>A0A7W9KRK4_9PSEU</name>
<sequence>MADVSVLVVGGGPVGLFLAAELRLAGVKPLVVERLAQPDQGKSDDDRGLTARTVQTLDLRGLGDPVRAMTAAALRRLAGFSDETAGEDPGDLAELMARLGMADFKGDFAALPLIDHDGQLGDLAPPLIVMQGELEQLLAARVAELGVEVRKGAEVVDIDGGTAVLADGTRISADWIVGCDGGRSTVRRKAGFDFPGTDPSMLARVAVATYAGELPLEPGIHRLPGGILAVAPSPSPSMTIEFDPEPFDRDSVLTAAEFEASLRRVSGQDIAVTAVEQPIRITDNARQASTYRRGRVLIAGDAAHVHSPIGGQGLNLGLQDAANLGWKLALVARGRADSELLDTYTAERHPVGAQVLRDSRAENALLRTDPQTEALREVLGDVLREPQAARTLLELSHGLRIRYGDDKNPLIGTFAVDVKLEDGRGRYIGPAGEVVAPWADRVAIEHADDGGTLIRPDGYIAWVGTDPDELRAALGRWFGACAGNLHSV</sequence>
<dbReference type="RefSeq" id="WP_184869898.1">
    <property type="nucleotide sequence ID" value="NZ_BAAAWY010000043.1"/>
</dbReference>
<evidence type="ECO:0000256" key="1">
    <source>
        <dbReference type="ARBA" id="ARBA00001974"/>
    </source>
</evidence>
<proteinExistence type="predicted"/>
<dbReference type="PANTHER" id="PTHR43004:SF19">
    <property type="entry name" value="BINDING MONOOXYGENASE, PUTATIVE (JCVI)-RELATED"/>
    <property type="match status" value="1"/>
</dbReference>
<reference evidence="5 6" key="1">
    <citation type="submission" date="2020-08" db="EMBL/GenBank/DDBJ databases">
        <title>Sequencing the genomes of 1000 actinobacteria strains.</title>
        <authorList>
            <person name="Klenk H.-P."/>
        </authorList>
    </citation>
    <scope>NUCLEOTIDE SEQUENCE [LARGE SCALE GENOMIC DNA]</scope>
    <source>
        <strain evidence="5 6">DSM 43851</strain>
    </source>
</reference>
<dbReference type="PRINTS" id="PR00420">
    <property type="entry name" value="RNGMNOXGNASE"/>
</dbReference>
<dbReference type="InterPro" id="IPR050641">
    <property type="entry name" value="RIFMO-like"/>
</dbReference>
<evidence type="ECO:0000256" key="3">
    <source>
        <dbReference type="ARBA" id="ARBA00022827"/>
    </source>
</evidence>
<dbReference type="InterPro" id="IPR036188">
    <property type="entry name" value="FAD/NAD-bd_sf"/>
</dbReference>
<comment type="caution">
    <text evidence="5">The sequence shown here is derived from an EMBL/GenBank/DDBJ whole genome shotgun (WGS) entry which is preliminary data.</text>
</comment>
<dbReference type="PANTHER" id="PTHR43004">
    <property type="entry name" value="TRK SYSTEM POTASSIUM UPTAKE PROTEIN"/>
    <property type="match status" value="1"/>
</dbReference>
<evidence type="ECO:0000313" key="5">
    <source>
        <dbReference type="EMBL" id="MBB5897416.1"/>
    </source>
</evidence>
<keyword evidence="6" id="KW-1185">Reference proteome</keyword>
<dbReference type="SUPFAM" id="SSF51905">
    <property type="entry name" value="FAD/NAD(P)-binding domain"/>
    <property type="match status" value="1"/>
</dbReference>
<keyword evidence="2" id="KW-0285">Flavoprotein</keyword>
<keyword evidence="3" id="KW-0274">FAD</keyword>
<dbReference type="Pfam" id="PF21274">
    <property type="entry name" value="Rng_hyd_C"/>
    <property type="match status" value="1"/>
</dbReference>
<dbReference type="EMBL" id="JACHIR010000003">
    <property type="protein sequence ID" value="MBB5897416.1"/>
    <property type="molecule type" value="Genomic_DNA"/>
</dbReference>
<evidence type="ECO:0000313" key="6">
    <source>
        <dbReference type="Proteomes" id="UP000585638"/>
    </source>
</evidence>
<evidence type="ECO:0000256" key="2">
    <source>
        <dbReference type="ARBA" id="ARBA00022630"/>
    </source>
</evidence>
<gene>
    <name evidence="5" type="ORF">BJ998_008675</name>
</gene>
<comment type="cofactor">
    <cofactor evidence="1">
        <name>FAD</name>
        <dbReference type="ChEBI" id="CHEBI:57692"/>
    </cofactor>
</comment>
<dbReference type="Pfam" id="PF01494">
    <property type="entry name" value="FAD_binding_3"/>
    <property type="match status" value="1"/>
</dbReference>
<accession>A0A7W9KRK4</accession>
<dbReference type="Gene3D" id="3.40.30.120">
    <property type="match status" value="1"/>
</dbReference>
<dbReference type="AlphaFoldDB" id="A0A7W9KRK4"/>
<dbReference type="GO" id="GO:0071949">
    <property type="term" value="F:FAD binding"/>
    <property type="evidence" value="ECO:0007669"/>
    <property type="project" value="InterPro"/>
</dbReference>